<accession>A0A1C2DGM0</accession>
<proteinExistence type="predicted"/>
<gene>
    <name evidence="1" type="ORF">BBI10_20300</name>
</gene>
<comment type="caution">
    <text evidence="1">The sequence shown here is derived from an EMBL/GenBank/DDBJ whole genome shotgun (WGS) entry which is preliminary data.</text>
</comment>
<reference evidence="1 2" key="1">
    <citation type="submission" date="2016-08" db="EMBL/GenBank/DDBJ databases">
        <title>Whole genome sequence of Pseudomonas graminis strain UASWS1507, a potential biological control agent for agriculture.</title>
        <authorList>
            <person name="Crovadore J."/>
            <person name="Calmin G."/>
            <person name="Chablais R."/>
            <person name="Cochard B."/>
            <person name="Lefort F."/>
        </authorList>
    </citation>
    <scope>NUCLEOTIDE SEQUENCE [LARGE SCALE GENOMIC DNA]</scope>
    <source>
        <strain evidence="1 2">UASWS1507</strain>
    </source>
</reference>
<dbReference type="InterPro" id="IPR008727">
    <property type="entry name" value="PAAR_motif"/>
</dbReference>
<evidence type="ECO:0000313" key="1">
    <source>
        <dbReference type="EMBL" id="OCX13908.1"/>
    </source>
</evidence>
<dbReference type="AlphaFoldDB" id="A0A1C2DGM0"/>
<dbReference type="OrthoDB" id="6860016at2"/>
<dbReference type="Gene3D" id="2.60.200.60">
    <property type="match status" value="1"/>
</dbReference>
<protein>
    <recommendedName>
        <fullName evidence="3">PAAR domain-containing protein</fullName>
    </recommendedName>
</protein>
<dbReference type="EMBL" id="MDEN01000068">
    <property type="protein sequence ID" value="OCX13908.1"/>
    <property type="molecule type" value="Genomic_DNA"/>
</dbReference>
<evidence type="ECO:0008006" key="3">
    <source>
        <dbReference type="Google" id="ProtNLM"/>
    </source>
</evidence>
<dbReference type="Pfam" id="PF05488">
    <property type="entry name" value="PAAR_motif"/>
    <property type="match status" value="1"/>
</dbReference>
<dbReference type="CDD" id="cd14744">
    <property type="entry name" value="PAAR_CT_2"/>
    <property type="match status" value="1"/>
</dbReference>
<organism evidence="1 2">
    <name type="scientific">Pseudomonas graminis</name>
    <dbReference type="NCBI Taxonomy" id="158627"/>
    <lineage>
        <taxon>Bacteria</taxon>
        <taxon>Pseudomonadati</taxon>
        <taxon>Pseudomonadota</taxon>
        <taxon>Gammaproteobacteria</taxon>
        <taxon>Pseudomonadales</taxon>
        <taxon>Pseudomonadaceae</taxon>
        <taxon>Pseudomonas</taxon>
    </lineage>
</organism>
<dbReference type="RefSeq" id="WP_065991420.1">
    <property type="nucleotide sequence ID" value="NZ_MDEN01000068.1"/>
</dbReference>
<evidence type="ECO:0000313" key="2">
    <source>
        <dbReference type="Proteomes" id="UP000095143"/>
    </source>
</evidence>
<sequence length="87" mass="8666">MKGIIRIGDTTTGGGIVKTGSDAMIFEGIGAARVGDIVLCPLPGHGTTRIAQGNSGYSDDGVAIAFHDDLCECGCALITSLPEASAG</sequence>
<name>A0A1C2DGM0_9PSED</name>
<dbReference type="Proteomes" id="UP000095143">
    <property type="component" value="Unassembled WGS sequence"/>
</dbReference>